<keyword evidence="3" id="KW-1185">Reference proteome</keyword>
<dbReference type="EMBL" id="BAABIQ010000005">
    <property type="protein sequence ID" value="GAA4783520.1"/>
    <property type="molecule type" value="Genomic_DNA"/>
</dbReference>
<dbReference type="InterPro" id="IPR003607">
    <property type="entry name" value="HD/PDEase_dom"/>
</dbReference>
<dbReference type="PANTHER" id="PTHR11373">
    <property type="entry name" value="DEOXYNUCLEOSIDE TRIPHOSPHATE TRIPHOSPHOHYDROLASE"/>
    <property type="match status" value="1"/>
</dbReference>
<feature type="domain" description="HD" evidence="1">
    <location>
        <begin position="54"/>
        <end position="163"/>
    </location>
</feature>
<dbReference type="SMART" id="SM00471">
    <property type="entry name" value="HDc"/>
    <property type="match status" value="1"/>
</dbReference>
<accession>A0ABP9ANI8</accession>
<reference evidence="3" key="1">
    <citation type="journal article" date="2019" name="Int. J. Syst. Evol. Microbiol.">
        <title>The Global Catalogue of Microorganisms (GCM) 10K type strain sequencing project: providing services to taxonomists for standard genome sequencing and annotation.</title>
        <authorList>
            <consortium name="The Broad Institute Genomics Platform"/>
            <consortium name="The Broad Institute Genome Sequencing Center for Infectious Disease"/>
            <person name="Wu L."/>
            <person name="Ma J."/>
        </authorList>
    </citation>
    <scope>NUCLEOTIDE SEQUENCE [LARGE SCALE GENOMIC DNA]</scope>
    <source>
        <strain evidence="3">JCM 18200</strain>
    </source>
</reference>
<dbReference type="RefSeq" id="WP_345230521.1">
    <property type="nucleotide sequence ID" value="NZ_BAABIQ010000005.1"/>
</dbReference>
<dbReference type="SUPFAM" id="SSF109604">
    <property type="entry name" value="HD-domain/PDEase-like"/>
    <property type="match status" value="1"/>
</dbReference>
<dbReference type="Gene3D" id="1.10.3210.10">
    <property type="entry name" value="Hypothetical protein af1432"/>
    <property type="match status" value="1"/>
</dbReference>
<dbReference type="Pfam" id="PF01966">
    <property type="entry name" value="HD"/>
    <property type="match status" value="1"/>
</dbReference>
<name>A0ABP9ANI8_9SPHI</name>
<comment type="caution">
    <text evidence="2">The sequence shown here is derived from an EMBL/GenBank/DDBJ whole genome shotgun (WGS) entry which is preliminary data.</text>
</comment>
<dbReference type="Pfam" id="PF19276">
    <property type="entry name" value="HD_assoc_2"/>
    <property type="match status" value="1"/>
</dbReference>
<evidence type="ECO:0000313" key="3">
    <source>
        <dbReference type="Proteomes" id="UP001501411"/>
    </source>
</evidence>
<dbReference type="PROSITE" id="PS51831">
    <property type="entry name" value="HD"/>
    <property type="match status" value="1"/>
</dbReference>
<organism evidence="2 3">
    <name type="scientific">Olivibacter ginsenosidimutans</name>
    <dbReference type="NCBI Taxonomy" id="1176537"/>
    <lineage>
        <taxon>Bacteria</taxon>
        <taxon>Pseudomonadati</taxon>
        <taxon>Bacteroidota</taxon>
        <taxon>Sphingobacteriia</taxon>
        <taxon>Sphingobacteriales</taxon>
        <taxon>Sphingobacteriaceae</taxon>
        <taxon>Olivibacter</taxon>
    </lineage>
</organism>
<gene>
    <name evidence="2" type="ORF">GCM10023231_08950</name>
</gene>
<dbReference type="InterPro" id="IPR045509">
    <property type="entry name" value="HD_assoc_2"/>
</dbReference>
<evidence type="ECO:0000259" key="1">
    <source>
        <dbReference type="PROSITE" id="PS51831"/>
    </source>
</evidence>
<dbReference type="PANTHER" id="PTHR11373:SF4">
    <property type="entry name" value="DEOXYNUCLEOSIDE TRIPHOSPHATE TRIPHOSPHOHYDROLASE SAMHD1"/>
    <property type="match status" value="1"/>
</dbReference>
<proteinExistence type="predicted"/>
<dbReference type="InterPro" id="IPR050135">
    <property type="entry name" value="dGTPase-like"/>
</dbReference>
<sequence length="421" mass="48283">MNKKKIINDPVYGFVSIPSDLVFDLIQHPYFQRLRYIKQVSLTHLVYPGALHTRFQHALGAMHLMCLALETLKSKDITISLEEEEAAIIAILLHDIGHGPFSHSLEHTLVQGVSHEHISSLIMKEINDSFGGRLAMAIEIFKGSYPKRFLHQLVASQLDTDRMDYLNRDSFFTGVSEGVISFDRIIKMLHVANNGLVVEQKGIYSIEKFLIARRLMYWQVYLHKTVLSAEQLLIKILQRAKELANKGQHIFATAALAHFIYNEVTKADFLKDKEHLKWFTLLDDTDILATIKMGVRHDDVVLSKLCDQFMSRKLYHVELSNEMPAEKRIEAVRECAIRRFGITAAEAHYFVFTLAVENSAYDLSEGNIHILMKDGTIKDITMASDLSNLEMLAKKVKKYMIAYPKELHELLSVQDIDRQRN</sequence>
<evidence type="ECO:0000313" key="2">
    <source>
        <dbReference type="EMBL" id="GAA4783520.1"/>
    </source>
</evidence>
<dbReference type="Proteomes" id="UP001501411">
    <property type="component" value="Unassembled WGS sequence"/>
</dbReference>
<protein>
    <submittedName>
        <fullName evidence="2">HD domain-containing protein</fullName>
    </submittedName>
</protein>
<dbReference type="InterPro" id="IPR006674">
    <property type="entry name" value="HD_domain"/>
</dbReference>